<evidence type="ECO:0000256" key="16">
    <source>
        <dbReference type="SAM" id="Phobius"/>
    </source>
</evidence>
<comment type="catalytic activity">
    <reaction evidence="15">
        <text>a ubiquinone + NADH + 5 H(+)(in) = a ubiquinol + NAD(+) + 4 H(+)(out)</text>
        <dbReference type="Rhea" id="RHEA:29091"/>
        <dbReference type="Rhea" id="RHEA-COMP:9565"/>
        <dbReference type="Rhea" id="RHEA-COMP:9566"/>
        <dbReference type="ChEBI" id="CHEBI:15378"/>
        <dbReference type="ChEBI" id="CHEBI:16389"/>
        <dbReference type="ChEBI" id="CHEBI:17976"/>
        <dbReference type="ChEBI" id="CHEBI:57540"/>
        <dbReference type="ChEBI" id="CHEBI:57945"/>
        <dbReference type="EC" id="7.1.1.2"/>
    </reaction>
</comment>
<keyword evidence="8" id="KW-1278">Translocase</keyword>
<comment type="subcellular location">
    <subcellularLocation>
        <location evidence="1">Mitochondrion membrane</location>
        <topology evidence="1">Multi-pass membrane protein</topology>
    </subcellularLocation>
</comment>
<reference evidence="17" key="1">
    <citation type="journal article" date="2012" name="Genome Biol. Evol.">
        <title>Mitochondrial genome sequences of Nematocera (lower Diptera): evidence of rearrangement following a complete genome duplication in a winter crane fly.</title>
        <authorList>
            <person name="Beckenbach A.T."/>
        </authorList>
    </citation>
    <scope>NUCLEOTIDE SEQUENCE</scope>
</reference>
<gene>
    <name evidence="17" type="primary">ND6</name>
</gene>
<evidence type="ECO:0000256" key="5">
    <source>
        <dbReference type="ARBA" id="ARBA00022448"/>
    </source>
</evidence>
<evidence type="ECO:0000256" key="6">
    <source>
        <dbReference type="ARBA" id="ARBA00022660"/>
    </source>
</evidence>
<keyword evidence="7 16" id="KW-0812">Transmembrane</keyword>
<evidence type="ECO:0000256" key="14">
    <source>
        <dbReference type="ARBA" id="ARBA00031019"/>
    </source>
</evidence>
<feature type="transmembrane region" description="Helical" evidence="16">
    <location>
        <begin position="84"/>
        <end position="102"/>
    </location>
</feature>
<sequence length="173" mass="20398">MFNFIITSWSLMLNYTFIQLKHPLALGISLLIQTFFICLIVGTTSKTFWFSYTMFLIFLGGMLILFVYMTSLASNEMFSFSFKLLMYNILLLMNLYVILYISDKMMISSFMHNMENMMMNEYSFNTENSINLNKLYNYPTNMITIMMISYLFVTLIAIVKMTKIFKGSLRSNF</sequence>
<dbReference type="GO" id="GO:0031966">
    <property type="term" value="C:mitochondrial membrane"/>
    <property type="evidence" value="ECO:0007669"/>
    <property type="project" value="UniProtKB-SubCell"/>
</dbReference>
<dbReference type="GO" id="GO:0008137">
    <property type="term" value="F:NADH dehydrogenase (ubiquinone) activity"/>
    <property type="evidence" value="ECO:0007669"/>
    <property type="project" value="UniProtKB-EC"/>
</dbReference>
<dbReference type="PANTHER" id="PTHR11435">
    <property type="entry name" value="NADH UBIQUINONE OXIDOREDUCTASE SUBUNIT ND6"/>
    <property type="match status" value="1"/>
</dbReference>
<evidence type="ECO:0000256" key="8">
    <source>
        <dbReference type="ARBA" id="ARBA00022967"/>
    </source>
</evidence>
<organism evidence="17">
    <name type="scientific">Paracladura trichoptera</name>
    <dbReference type="NCBI Taxonomy" id="1111055"/>
    <lineage>
        <taxon>Eukaryota</taxon>
        <taxon>Metazoa</taxon>
        <taxon>Ecdysozoa</taxon>
        <taxon>Arthropoda</taxon>
        <taxon>Hexapoda</taxon>
        <taxon>Insecta</taxon>
        <taxon>Pterygota</taxon>
        <taxon>Neoptera</taxon>
        <taxon>Endopterygota</taxon>
        <taxon>Diptera</taxon>
        <taxon>Nematocera</taxon>
        <taxon>Trichoceroidea</taxon>
        <taxon>Trichoceridae</taxon>
        <taxon>Paracladura</taxon>
    </lineage>
</organism>
<evidence type="ECO:0000256" key="3">
    <source>
        <dbReference type="ARBA" id="ARBA00012944"/>
    </source>
</evidence>
<evidence type="ECO:0000256" key="15">
    <source>
        <dbReference type="ARBA" id="ARBA00049551"/>
    </source>
</evidence>
<evidence type="ECO:0000313" key="17">
    <source>
        <dbReference type="EMBL" id="AET13110.1"/>
    </source>
</evidence>
<dbReference type="InterPro" id="IPR050269">
    <property type="entry name" value="ComplexI_Subunit6"/>
</dbReference>
<dbReference type="CTD" id="4541"/>
<protein>
    <recommendedName>
        <fullName evidence="4">NADH-ubiquinone oxidoreductase chain 6</fullName>
        <ecNumber evidence="3">7.1.1.2</ecNumber>
    </recommendedName>
    <alternativeName>
        <fullName evidence="14">NADH dehydrogenase subunit 6</fullName>
    </alternativeName>
</protein>
<dbReference type="AlphaFoldDB" id="G8J8J2"/>
<geneLocation type="mitochondrion" evidence="17"/>
<dbReference type="EC" id="7.1.1.2" evidence="3"/>
<proteinExistence type="inferred from homology"/>
<evidence type="ECO:0000256" key="10">
    <source>
        <dbReference type="ARBA" id="ARBA00022989"/>
    </source>
</evidence>
<evidence type="ECO:0000256" key="1">
    <source>
        <dbReference type="ARBA" id="ARBA00004225"/>
    </source>
</evidence>
<evidence type="ECO:0000256" key="7">
    <source>
        <dbReference type="ARBA" id="ARBA00022692"/>
    </source>
</evidence>
<keyword evidence="13 16" id="KW-0472">Membrane</keyword>
<keyword evidence="5" id="KW-0813">Transport</keyword>
<evidence type="ECO:0000256" key="9">
    <source>
        <dbReference type="ARBA" id="ARBA00022982"/>
    </source>
</evidence>
<evidence type="ECO:0000256" key="4">
    <source>
        <dbReference type="ARBA" id="ARBA00021095"/>
    </source>
</evidence>
<accession>G8J8J2</accession>
<keyword evidence="12 17" id="KW-0496">Mitochondrion</keyword>
<keyword evidence="9" id="KW-0249">Electron transport</keyword>
<keyword evidence="11" id="KW-0520">NAD</keyword>
<evidence type="ECO:0000256" key="11">
    <source>
        <dbReference type="ARBA" id="ARBA00023027"/>
    </source>
</evidence>
<evidence type="ECO:0000256" key="13">
    <source>
        <dbReference type="ARBA" id="ARBA00023136"/>
    </source>
</evidence>
<evidence type="ECO:0000256" key="2">
    <source>
        <dbReference type="ARBA" id="ARBA00005698"/>
    </source>
</evidence>
<evidence type="ECO:0000256" key="12">
    <source>
        <dbReference type="ARBA" id="ARBA00023128"/>
    </source>
</evidence>
<name>G8J8J2_9DIPT</name>
<keyword evidence="6" id="KW-0679">Respiratory chain</keyword>
<feature type="transmembrane region" description="Helical" evidence="16">
    <location>
        <begin position="142"/>
        <end position="161"/>
    </location>
</feature>
<dbReference type="GeneID" id="11341043"/>
<feature type="transmembrane region" description="Helical" evidence="16">
    <location>
        <begin position="24"/>
        <end position="43"/>
    </location>
</feature>
<keyword evidence="10 16" id="KW-1133">Transmembrane helix</keyword>
<comment type="similarity">
    <text evidence="2">Belongs to the complex I subunit 6 family.</text>
</comment>
<dbReference type="RefSeq" id="YP_004934859.1">
    <property type="nucleotide sequence ID" value="NC_016173.1"/>
</dbReference>
<dbReference type="PANTHER" id="PTHR11435:SF1">
    <property type="entry name" value="NADH-UBIQUINONE OXIDOREDUCTASE CHAIN 6"/>
    <property type="match status" value="1"/>
</dbReference>
<dbReference type="EMBL" id="JN861751">
    <property type="protein sequence ID" value="AET13110.1"/>
    <property type="molecule type" value="Genomic_DNA"/>
</dbReference>
<feature type="transmembrane region" description="Helical" evidence="16">
    <location>
        <begin position="49"/>
        <end position="72"/>
    </location>
</feature>